<comment type="caution">
    <text evidence="10">The sequence shown here is derived from an EMBL/GenBank/DDBJ whole genome shotgun (WGS) entry which is preliminary data.</text>
</comment>
<keyword evidence="6 7" id="KW-0472">Membrane</keyword>
<keyword evidence="5 7" id="KW-1133">Transmembrane helix</keyword>
<keyword evidence="11" id="KW-1185">Reference proteome</keyword>
<evidence type="ECO:0000256" key="1">
    <source>
        <dbReference type="ARBA" id="ARBA00004167"/>
    </source>
</evidence>
<feature type="transmembrane region" description="Helical" evidence="7">
    <location>
        <begin position="12"/>
        <end position="36"/>
    </location>
</feature>
<dbReference type="GO" id="GO:0016020">
    <property type="term" value="C:membrane"/>
    <property type="evidence" value="ECO:0007669"/>
    <property type="project" value="UniProtKB-SubCell"/>
</dbReference>
<evidence type="ECO:0000259" key="9">
    <source>
        <dbReference type="Pfam" id="PF14416"/>
    </source>
</evidence>
<protein>
    <recommendedName>
        <fullName evidence="12">Trichome birefringence-like N-terminal domain-containing protein</fullName>
    </recommendedName>
</protein>
<evidence type="ECO:0000256" key="5">
    <source>
        <dbReference type="ARBA" id="ARBA00022989"/>
    </source>
</evidence>
<evidence type="ECO:0000259" key="8">
    <source>
        <dbReference type="Pfam" id="PF13839"/>
    </source>
</evidence>
<proteinExistence type="inferred from homology"/>
<sequence>MERQRSFSFKSTRLLVFFFTIFSSVLFFSFFSIWVFKDTRSIPQEVHLQFNTPSLSLALKPINVQALTGFSRNFSVSGLKNSISIDTHFKKSDNSSRSAEIPVLERVQRKENEFEVSEERNKRVAEKTGILTSIHYSKSGNSSDKIAVSGGERIGEKRKGTCDVSKGMWVFDESYPLYTTSSCPFIDEGFSCETNGRLDRDYMKWRWQPHDCNIPRFNAERMLELIRGKRLVFVGDSINRNQWESMLCLLRRAIADPKRIYETHGRRITKEKGNYSFKFVDYKCTVEYYVTHFLVHEGKARVGHKRVQTLRIDTMDRSFSRLKGADILVFNTAHWWSHYKTKSGVNYYQEGVQVHPHLDVSTAFRKALMTWASWVDKHITPGKTQVFFRSSAPTHFRGGQWNSGGHCKEATRPLNDTLIMNYPEKNIIAEEVIKQMKTPVTFLNVTSLSEYRIDGHPSIYGRRTGKNSPSSVQDCSHWCLPGIPDTWNELLYFSLQSKQKHSSTF</sequence>
<evidence type="ECO:0000313" key="11">
    <source>
        <dbReference type="Proteomes" id="UP000655225"/>
    </source>
</evidence>
<dbReference type="OrthoDB" id="630188at2759"/>
<evidence type="ECO:0000256" key="6">
    <source>
        <dbReference type="ARBA" id="ARBA00023136"/>
    </source>
</evidence>
<dbReference type="Pfam" id="PF14416">
    <property type="entry name" value="PMR5N"/>
    <property type="match status" value="1"/>
</dbReference>
<accession>A0A834Z6J8</accession>
<dbReference type="OMA" id="TAHWWNH"/>
<evidence type="ECO:0000256" key="7">
    <source>
        <dbReference type="SAM" id="Phobius"/>
    </source>
</evidence>
<organism evidence="10 11">
    <name type="scientific">Tetracentron sinense</name>
    <name type="common">Spur-leaf</name>
    <dbReference type="NCBI Taxonomy" id="13715"/>
    <lineage>
        <taxon>Eukaryota</taxon>
        <taxon>Viridiplantae</taxon>
        <taxon>Streptophyta</taxon>
        <taxon>Embryophyta</taxon>
        <taxon>Tracheophyta</taxon>
        <taxon>Spermatophyta</taxon>
        <taxon>Magnoliopsida</taxon>
        <taxon>Trochodendrales</taxon>
        <taxon>Trochodendraceae</taxon>
        <taxon>Tetracentron</taxon>
    </lineage>
</organism>
<dbReference type="PANTHER" id="PTHR32285:SF19">
    <property type="entry name" value="PROTEIN TRICHOME BIREFRINGENCE-LIKE 6"/>
    <property type="match status" value="1"/>
</dbReference>
<reference evidence="10 11" key="1">
    <citation type="submission" date="2020-04" db="EMBL/GenBank/DDBJ databases">
        <title>Plant Genome Project.</title>
        <authorList>
            <person name="Zhang R.-G."/>
        </authorList>
    </citation>
    <scope>NUCLEOTIDE SEQUENCE [LARGE SCALE GENOMIC DNA]</scope>
    <source>
        <strain evidence="10">YNK0</strain>
        <tissue evidence="10">Leaf</tissue>
    </source>
</reference>
<comment type="subcellular location">
    <subcellularLocation>
        <location evidence="1">Membrane</location>
        <topology evidence="1">Single-pass membrane protein</topology>
    </subcellularLocation>
</comment>
<dbReference type="GO" id="GO:0016413">
    <property type="term" value="F:O-acetyltransferase activity"/>
    <property type="evidence" value="ECO:0007669"/>
    <property type="project" value="InterPro"/>
</dbReference>
<evidence type="ECO:0008006" key="12">
    <source>
        <dbReference type="Google" id="ProtNLM"/>
    </source>
</evidence>
<dbReference type="EMBL" id="JABCRI010000008">
    <property type="protein sequence ID" value="KAF8401330.1"/>
    <property type="molecule type" value="Genomic_DNA"/>
</dbReference>
<dbReference type="Proteomes" id="UP000655225">
    <property type="component" value="Unassembled WGS sequence"/>
</dbReference>
<evidence type="ECO:0000313" key="10">
    <source>
        <dbReference type="EMBL" id="KAF8401330.1"/>
    </source>
</evidence>
<dbReference type="GO" id="GO:0005794">
    <property type="term" value="C:Golgi apparatus"/>
    <property type="evidence" value="ECO:0007669"/>
    <property type="project" value="TreeGrafter"/>
</dbReference>
<evidence type="ECO:0000256" key="2">
    <source>
        <dbReference type="ARBA" id="ARBA00007727"/>
    </source>
</evidence>
<dbReference type="AlphaFoldDB" id="A0A834Z6J8"/>
<keyword evidence="4" id="KW-0735">Signal-anchor</keyword>
<evidence type="ECO:0000256" key="4">
    <source>
        <dbReference type="ARBA" id="ARBA00022968"/>
    </source>
</evidence>
<name>A0A834Z6J8_TETSI</name>
<dbReference type="InterPro" id="IPR025846">
    <property type="entry name" value="TBL_N"/>
</dbReference>
<feature type="domain" description="Trichome birefringence-like N-terminal" evidence="9">
    <location>
        <begin position="161"/>
        <end position="213"/>
    </location>
</feature>
<dbReference type="Pfam" id="PF13839">
    <property type="entry name" value="PC-Esterase"/>
    <property type="match status" value="1"/>
</dbReference>
<comment type="similarity">
    <text evidence="2">Belongs to the PC-esterase family. TBL subfamily.</text>
</comment>
<dbReference type="PANTHER" id="PTHR32285">
    <property type="entry name" value="PROTEIN TRICHOME BIREFRINGENCE-LIKE 9-RELATED"/>
    <property type="match status" value="1"/>
</dbReference>
<dbReference type="InterPro" id="IPR026057">
    <property type="entry name" value="TBL_C"/>
</dbReference>
<gene>
    <name evidence="10" type="ORF">HHK36_012264</name>
</gene>
<evidence type="ECO:0000256" key="3">
    <source>
        <dbReference type="ARBA" id="ARBA00022692"/>
    </source>
</evidence>
<keyword evidence="3 7" id="KW-0812">Transmembrane</keyword>
<feature type="domain" description="Trichome birefringence-like C-terminal" evidence="8">
    <location>
        <begin position="214"/>
        <end position="492"/>
    </location>
</feature>
<dbReference type="InterPro" id="IPR029962">
    <property type="entry name" value="TBL"/>
</dbReference>